<sequence>MEDKDFKKKLAGEKAAEFVKDGMVVGLGSGSTMYWTIKKIGEQVSEGIAIQGIPSSVQTANWAKEFGIPLTDFSKVKQVDLAIDGADEIDQNFDLIKGGGGSLVREKIIDSAAGQLIIAADDSKLVKALGAFPLPVEVVPFGYEIIKEKIARLGSEPVLRSQNGKAFVTDNGNYILDCLFSEITDPKKLHNLLKSMVGVVETGLFINMTDMVIIGKSTGTEILHKSRQNKN</sequence>
<dbReference type="NCBIfam" id="TIGR00021">
    <property type="entry name" value="rpiA"/>
    <property type="match status" value="1"/>
</dbReference>
<comment type="subunit">
    <text evidence="3">Homodimer.</text>
</comment>
<dbReference type="OrthoDB" id="5870696at2"/>
<evidence type="ECO:0000256" key="3">
    <source>
        <dbReference type="HAMAP-Rule" id="MF_00170"/>
    </source>
</evidence>
<dbReference type="CDD" id="cd01398">
    <property type="entry name" value="RPI_A"/>
    <property type="match status" value="1"/>
</dbReference>
<dbReference type="GO" id="GO:0009052">
    <property type="term" value="P:pentose-phosphate shunt, non-oxidative branch"/>
    <property type="evidence" value="ECO:0007669"/>
    <property type="project" value="UniProtKB-UniRule"/>
</dbReference>
<protein>
    <recommendedName>
        <fullName evidence="3">Ribose-5-phosphate isomerase A</fullName>
        <ecNumber evidence="3">5.3.1.6</ecNumber>
    </recommendedName>
    <alternativeName>
        <fullName evidence="3">Phosphoriboisomerase A</fullName>
        <shortName evidence="3">PRI</shortName>
    </alternativeName>
</protein>
<dbReference type="RefSeq" id="WP_104057697.1">
    <property type="nucleotide sequence ID" value="NZ_PREZ01000003.1"/>
</dbReference>
<evidence type="ECO:0000313" key="4">
    <source>
        <dbReference type="EMBL" id="PPA70948.1"/>
    </source>
</evidence>
<gene>
    <name evidence="3" type="primary">rpiA</name>
    <name evidence="4" type="ORF">C4B60_09195</name>
</gene>
<dbReference type="PANTHER" id="PTHR11934:SF0">
    <property type="entry name" value="RIBOSE-5-PHOSPHATE ISOMERASE"/>
    <property type="match status" value="1"/>
</dbReference>
<comment type="caution">
    <text evidence="4">The sequence shown here is derived from an EMBL/GenBank/DDBJ whole genome shotgun (WGS) entry which is preliminary data.</text>
</comment>
<organism evidence="4 5">
    <name type="scientific">Jeotgalibacillus proteolyticus</name>
    <dbReference type="NCBI Taxonomy" id="2082395"/>
    <lineage>
        <taxon>Bacteria</taxon>
        <taxon>Bacillati</taxon>
        <taxon>Bacillota</taxon>
        <taxon>Bacilli</taxon>
        <taxon>Bacillales</taxon>
        <taxon>Caryophanaceae</taxon>
        <taxon>Jeotgalibacillus</taxon>
    </lineage>
</organism>
<feature type="binding site" evidence="3">
    <location>
        <begin position="84"/>
        <end position="87"/>
    </location>
    <ligand>
        <name>substrate</name>
    </ligand>
</feature>
<evidence type="ECO:0000256" key="2">
    <source>
        <dbReference type="ARBA" id="ARBA00023235"/>
    </source>
</evidence>
<comment type="function">
    <text evidence="3">Catalyzes the reversible conversion of ribose-5-phosphate to ribulose 5-phosphate.</text>
</comment>
<comment type="similarity">
    <text evidence="3">Belongs to the ribose 5-phosphate isomerase family.</text>
</comment>
<dbReference type="InterPro" id="IPR004788">
    <property type="entry name" value="Ribose5P_isomerase_type_A"/>
</dbReference>
<dbReference type="EMBL" id="PREZ01000003">
    <property type="protein sequence ID" value="PPA70948.1"/>
    <property type="molecule type" value="Genomic_DNA"/>
</dbReference>
<dbReference type="EC" id="5.3.1.6" evidence="3"/>
<keyword evidence="5" id="KW-1185">Reference proteome</keyword>
<evidence type="ECO:0000256" key="1">
    <source>
        <dbReference type="ARBA" id="ARBA00001713"/>
    </source>
</evidence>
<feature type="active site" description="Proton acceptor" evidence="3">
    <location>
        <position position="106"/>
    </location>
</feature>
<dbReference type="UniPathway" id="UPA00115">
    <property type="reaction ID" value="UER00412"/>
</dbReference>
<dbReference type="NCBIfam" id="NF001924">
    <property type="entry name" value="PRK00702.1"/>
    <property type="match status" value="1"/>
</dbReference>
<dbReference type="Proteomes" id="UP000239047">
    <property type="component" value="Unassembled WGS sequence"/>
</dbReference>
<dbReference type="GO" id="GO:0006014">
    <property type="term" value="P:D-ribose metabolic process"/>
    <property type="evidence" value="ECO:0007669"/>
    <property type="project" value="TreeGrafter"/>
</dbReference>
<dbReference type="SUPFAM" id="SSF100950">
    <property type="entry name" value="NagB/RpiA/CoA transferase-like"/>
    <property type="match status" value="1"/>
</dbReference>
<accession>A0A2S5GDB2</accession>
<comment type="catalytic activity">
    <reaction evidence="1 3">
        <text>aldehydo-D-ribose 5-phosphate = D-ribulose 5-phosphate</text>
        <dbReference type="Rhea" id="RHEA:14657"/>
        <dbReference type="ChEBI" id="CHEBI:58121"/>
        <dbReference type="ChEBI" id="CHEBI:58273"/>
        <dbReference type="EC" id="5.3.1.6"/>
    </reaction>
</comment>
<feature type="binding site" evidence="3">
    <location>
        <position position="124"/>
    </location>
    <ligand>
        <name>substrate</name>
    </ligand>
</feature>
<dbReference type="GO" id="GO:0004751">
    <property type="term" value="F:ribose-5-phosphate isomerase activity"/>
    <property type="evidence" value="ECO:0007669"/>
    <property type="project" value="UniProtKB-UniRule"/>
</dbReference>
<comment type="pathway">
    <text evidence="3">Carbohydrate degradation; pentose phosphate pathway; D-ribose 5-phosphate from D-ribulose 5-phosphate (non-oxidative stage): step 1/1.</text>
</comment>
<dbReference type="InterPro" id="IPR037171">
    <property type="entry name" value="NagB/RpiA_transferase-like"/>
</dbReference>
<dbReference type="HAMAP" id="MF_00170">
    <property type="entry name" value="Rib_5P_isom_A"/>
    <property type="match status" value="1"/>
</dbReference>
<dbReference type="FunFam" id="3.40.50.1360:FF:000001">
    <property type="entry name" value="Ribose-5-phosphate isomerase A"/>
    <property type="match status" value="1"/>
</dbReference>
<dbReference type="Gene3D" id="3.40.50.1360">
    <property type="match status" value="1"/>
</dbReference>
<feature type="binding site" evidence="3">
    <location>
        <begin position="97"/>
        <end position="100"/>
    </location>
    <ligand>
        <name>substrate</name>
    </ligand>
</feature>
<name>A0A2S5GDB2_9BACL</name>
<dbReference type="InterPro" id="IPR020672">
    <property type="entry name" value="Ribose5P_isomerase_typA_subgr"/>
</dbReference>
<reference evidence="4 5" key="1">
    <citation type="submission" date="2018-02" db="EMBL/GenBank/DDBJ databases">
        <title>Jeotgalibacillus proteolyticum sp. nov. a protease producing bacterium isolated from ocean sediments of Laizhou Bay.</title>
        <authorList>
            <person name="Li Y."/>
        </authorList>
    </citation>
    <scope>NUCLEOTIDE SEQUENCE [LARGE SCALE GENOMIC DNA]</scope>
    <source>
        <strain evidence="4 5">22-7</strain>
    </source>
</reference>
<keyword evidence="2 3" id="KW-0413">Isomerase</keyword>
<dbReference type="SUPFAM" id="SSF75445">
    <property type="entry name" value="D-ribose-5-phosphate isomerase (RpiA), lid domain"/>
    <property type="match status" value="1"/>
</dbReference>
<dbReference type="GO" id="GO:0005829">
    <property type="term" value="C:cytosol"/>
    <property type="evidence" value="ECO:0007669"/>
    <property type="project" value="TreeGrafter"/>
</dbReference>
<proteinExistence type="inferred from homology"/>
<feature type="binding site" evidence="3">
    <location>
        <begin position="29"/>
        <end position="32"/>
    </location>
    <ligand>
        <name>substrate</name>
    </ligand>
</feature>
<dbReference type="AlphaFoldDB" id="A0A2S5GDB2"/>
<dbReference type="PANTHER" id="PTHR11934">
    <property type="entry name" value="RIBOSE-5-PHOSPHATE ISOMERASE"/>
    <property type="match status" value="1"/>
</dbReference>
<evidence type="ECO:0000313" key="5">
    <source>
        <dbReference type="Proteomes" id="UP000239047"/>
    </source>
</evidence>
<dbReference type="Gene3D" id="3.30.70.260">
    <property type="match status" value="1"/>
</dbReference>
<dbReference type="Pfam" id="PF06026">
    <property type="entry name" value="Rib_5-P_isom_A"/>
    <property type="match status" value="1"/>
</dbReference>